<accession>A0A6J1LG36</accession>
<keyword evidence="2" id="KW-0677">Repeat</keyword>
<evidence type="ECO:0000256" key="1">
    <source>
        <dbReference type="ARBA" id="ARBA00022614"/>
    </source>
</evidence>
<dbReference type="GO" id="GO:0005737">
    <property type="term" value="C:cytoplasm"/>
    <property type="evidence" value="ECO:0007669"/>
    <property type="project" value="TreeGrafter"/>
</dbReference>
<evidence type="ECO:0000256" key="2">
    <source>
        <dbReference type="ARBA" id="ARBA00022737"/>
    </source>
</evidence>
<dbReference type="OrthoDB" id="660555at2759"/>
<dbReference type="InterPro" id="IPR001611">
    <property type="entry name" value="Leu-rich_rpt"/>
</dbReference>
<dbReference type="InterPro" id="IPR032675">
    <property type="entry name" value="LRR_dom_sf"/>
</dbReference>
<dbReference type="InterPro" id="IPR050216">
    <property type="entry name" value="LRR_domain-containing"/>
</dbReference>
<organism evidence="4 5">
    <name type="scientific">Drosophila hydei</name>
    <name type="common">Fruit fly</name>
    <dbReference type="NCBI Taxonomy" id="7224"/>
    <lineage>
        <taxon>Eukaryota</taxon>
        <taxon>Metazoa</taxon>
        <taxon>Ecdysozoa</taxon>
        <taxon>Arthropoda</taxon>
        <taxon>Hexapoda</taxon>
        <taxon>Insecta</taxon>
        <taxon>Pterygota</taxon>
        <taxon>Neoptera</taxon>
        <taxon>Endopterygota</taxon>
        <taxon>Diptera</taxon>
        <taxon>Brachycera</taxon>
        <taxon>Muscomorpha</taxon>
        <taxon>Ephydroidea</taxon>
        <taxon>Drosophilidae</taxon>
        <taxon>Drosophila</taxon>
    </lineage>
</organism>
<dbReference type="PANTHER" id="PTHR48051">
    <property type="match status" value="1"/>
</dbReference>
<dbReference type="SMART" id="SM00369">
    <property type="entry name" value="LRR_TYP"/>
    <property type="match status" value="14"/>
</dbReference>
<dbReference type="AlphaFoldDB" id="A0A6J1LG36"/>
<dbReference type="FunFam" id="3.80.10.10:FF:000193">
    <property type="entry name" value="Leucine-rich repeat-containing protein 40"/>
    <property type="match status" value="1"/>
</dbReference>
<dbReference type="PROSITE" id="PS51450">
    <property type="entry name" value="LRR"/>
    <property type="match status" value="5"/>
</dbReference>
<feature type="compositionally biased region" description="Polar residues" evidence="3">
    <location>
        <begin position="468"/>
        <end position="478"/>
    </location>
</feature>
<keyword evidence="4" id="KW-1185">Reference proteome</keyword>
<dbReference type="FunFam" id="3.80.10.10:FF:000923">
    <property type="entry name" value="Flyers-cup, isoform F"/>
    <property type="match status" value="1"/>
</dbReference>
<dbReference type="InterPro" id="IPR003591">
    <property type="entry name" value="Leu-rich_rpt_typical-subtyp"/>
</dbReference>
<feature type="region of interest" description="Disordered" evidence="3">
    <location>
        <begin position="454"/>
        <end position="478"/>
    </location>
</feature>
<dbReference type="CTD" id="41677"/>
<dbReference type="Proteomes" id="UP000504633">
    <property type="component" value="Unplaced"/>
</dbReference>
<dbReference type="SUPFAM" id="SSF52058">
    <property type="entry name" value="L domain-like"/>
    <property type="match status" value="2"/>
</dbReference>
<dbReference type="SMART" id="SM00364">
    <property type="entry name" value="LRR_BAC"/>
    <property type="match status" value="10"/>
</dbReference>
<dbReference type="GeneID" id="111594411"/>
<dbReference type="Pfam" id="PF13855">
    <property type="entry name" value="LRR_8"/>
    <property type="match status" value="4"/>
</dbReference>
<evidence type="ECO:0000313" key="5">
    <source>
        <dbReference type="RefSeq" id="XP_023163460.1"/>
    </source>
</evidence>
<feature type="compositionally biased region" description="Polar residues" evidence="3">
    <location>
        <begin position="53"/>
        <end position="62"/>
    </location>
</feature>
<dbReference type="PRINTS" id="PR00019">
    <property type="entry name" value="LEURICHRPT"/>
</dbReference>
<dbReference type="PANTHER" id="PTHR48051:SF1">
    <property type="entry name" value="RAS SUPPRESSOR PROTEIN 1"/>
    <property type="match status" value="1"/>
</dbReference>
<protein>
    <submittedName>
        <fullName evidence="5">Leucine-rich repeat-containing protein 40 isoform X4</fullName>
    </submittedName>
</protein>
<keyword evidence="1" id="KW-0433">Leucine-rich repeat</keyword>
<proteinExistence type="predicted"/>
<evidence type="ECO:0000313" key="4">
    <source>
        <dbReference type="Proteomes" id="UP000504633"/>
    </source>
</evidence>
<gene>
    <name evidence="5" type="primary">LOC111594411</name>
</gene>
<dbReference type="RefSeq" id="XP_023163460.1">
    <property type="nucleotide sequence ID" value="XM_023307692.2"/>
</dbReference>
<reference evidence="5" key="1">
    <citation type="submission" date="2025-08" db="UniProtKB">
        <authorList>
            <consortium name="RefSeq"/>
        </authorList>
    </citation>
    <scope>IDENTIFICATION</scope>
    <source>
        <strain evidence="5">15085-1641.00</strain>
        <tissue evidence="5">Whole body</tissue>
    </source>
</reference>
<evidence type="ECO:0000256" key="3">
    <source>
        <dbReference type="SAM" id="MobiDB-lite"/>
    </source>
</evidence>
<feature type="region of interest" description="Disordered" evidence="3">
    <location>
        <begin position="51"/>
        <end position="89"/>
    </location>
</feature>
<dbReference type="Gene3D" id="3.80.10.10">
    <property type="entry name" value="Ribonuclease Inhibitor"/>
    <property type="match status" value="4"/>
</dbReference>
<name>A0A6J1LG36_DROHY</name>
<sequence>MDSHMMINESLLNTTNFAEFDNSIDCCGDYNLDSVPASGCYNQYDDSPCEMNPRQNTSSTYAGVSRIPRGAARPRQGPSPRQGLSPRNYSFVPVFHERTSKEDDTLLTDNLWKLARKTGTLNLANKGMARVPERLYDINEADADSKKANLEKLSINEADAWWNQMPLNNLDLSSNSLTNLSPKIENLITLTVLQLHDNALVELPPQIGKLEKLVRLNLSHNKLKELPPDLYSLPELRHLNISHNEFVELSPDISNLHMLEFLDAGNNNISSLPGGIGFLVRLTALLLANNHIKELPSDIVYMRSLQKLDLIKNDLIGLPEDMGLLRKLQCLYIQHNDIKELPSFEGNEMLNELHASNNYIEQVPKQLCANLPHLKIFDLRDNKIKQLPDEICLMRNLNRLDVTNNSISVLPVTLSSLAHLISLQVDGNPIKTIRRDILQCGTARILKTLQDRAQTKDRVGGGAEDLPCSSSAAGSDQSMQQQLPANMTDKYKLRHTRTLAVNSQGLSDVPAHIFKVASEEKVHVVDFARNQLSTLPKGLQHMSNLVTELVLAHNVINCVPPFISQFTRITLLNLSNNLIKDLPQEFGLLNTLRELNIANNRFQALPNGLYELQGLEILVASGNQIKALNVAGLQNLPRLNTLDLRDNNIEYIPPILGNLTNITHLELVGNPFRQPRHQILMKGTDTIMSYLRDRIPT</sequence>
<dbReference type="FunFam" id="3.80.10.10:FF:000116">
    <property type="entry name" value="Leucine-rich repeat-containing protein 40"/>
    <property type="match status" value="1"/>
</dbReference>